<dbReference type="PANTHER" id="PTHR33096">
    <property type="entry name" value="CXC2 DOMAIN-CONTAINING PROTEIN"/>
    <property type="match status" value="1"/>
</dbReference>
<dbReference type="GO" id="GO:0008270">
    <property type="term" value="F:zinc ion binding"/>
    <property type="evidence" value="ECO:0007669"/>
    <property type="project" value="InterPro"/>
</dbReference>
<dbReference type="PROSITE" id="PS51046">
    <property type="entry name" value="GON"/>
    <property type="match status" value="1"/>
</dbReference>
<name>A0A067MW36_BOTB1</name>
<sequence>LEELISMEFNPHTQRPCVCNRDTPAVYRCMDCDHSNVRCQACILDSHRQLSFHRIEEWKEGHFTHKTLFDLGHVLYLGHDGVPCPELTQTAPRTAEEISIAHVHGIHPVRLRYCVCVGGPSHVCQLLQAGFVPGTPNRPETAYSIDVLALFHTLNMESGINMYDFHKSLVCCTDNVFRQDVPDRYTQFRVAMRFWRELQADLQSSRFLGLPDHLPEHLGSTLAYLCPACPQPGLNFFPSEGLDGPDYIHTLFLAVDGNFQLQLKKKVRDDQHDFHLHDGEAYFCNEEEYKEYLAEVKDYQQVRPTTCHSFKAGSVAQAGHYKNAVVSGVVAVYCARHGFFQPDSIVDLSKGEKYMNFDYVLAGAHAG</sequence>
<feature type="domain" description="GON" evidence="2">
    <location>
        <begin position="303"/>
        <end position="367"/>
    </location>
</feature>
<proteinExistence type="predicted"/>
<protein>
    <recommendedName>
        <fullName evidence="2">GON domain-containing protein</fullName>
    </recommendedName>
</protein>
<gene>
    <name evidence="3" type="ORF">BOTBODRAFT_89453</name>
</gene>
<dbReference type="EMBL" id="KL198030">
    <property type="protein sequence ID" value="KDQ15766.1"/>
    <property type="molecule type" value="Genomic_DNA"/>
</dbReference>
<evidence type="ECO:0000256" key="1">
    <source>
        <dbReference type="ARBA" id="ARBA00022723"/>
    </source>
</evidence>
<dbReference type="Pfam" id="PF18803">
    <property type="entry name" value="CxC2"/>
    <property type="match status" value="1"/>
</dbReference>
<accession>A0A067MW36</accession>
<dbReference type="STRING" id="930990.A0A067MW36"/>
<dbReference type="Pfam" id="PF18758">
    <property type="entry name" value="KDZ"/>
    <property type="match status" value="1"/>
</dbReference>
<dbReference type="InterPro" id="IPR040521">
    <property type="entry name" value="KDZ"/>
</dbReference>
<evidence type="ECO:0000313" key="4">
    <source>
        <dbReference type="Proteomes" id="UP000027195"/>
    </source>
</evidence>
<evidence type="ECO:0000313" key="3">
    <source>
        <dbReference type="EMBL" id="KDQ15766.1"/>
    </source>
</evidence>
<dbReference type="InterPro" id="IPR041457">
    <property type="entry name" value="CxC2_KDZ-assoc"/>
</dbReference>
<dbReference type="Proteomes" id="UP000027195">
    <property type="component" value="Unassembled WGS sequence"/>
</dbReference>
<feature type="non-terminal residue" evidence="3">
    <location>
        <position position="1"/>
    </location>
</feature>
<dbReference type="InParanoid" id="A0A067MW36"/>
<organism evidence="3 4">
    <name type="scientific">Botryobasidium botryosum (strain FD-172 SS1)</name>
    <dbReference type="NCBI Taxonomy" id="930990"/>
    <lineage>
        <taxon>Eukaryota</taxon>
        <taxon>Fungi</taxon>
        <taxon>Dikarya</taxon>
        <taxon>Basidiomycota</taxon>
        <taxon>Agaricomycotina</taxon>
        <taxon>Agaricomycetes</taxon>
        <taxon>Cantharellales</taxon>
        <taxon>Botryobasidiaceae</taxon>
        <taxon>Botryobasidium</taxon>
    </lineage>
</organism>
<dbReference type="PANTHER" id="PTHR33096:SF1">
    <property type="entry name" value="CXC1-LIKE CYSTEINE CLUSTER ASSOCIATED WITH KDZ TRANSPOSASES DOMAIN-CONTAINING PROTEIN"/>
    <property type="match status" value="1"/>
</dbReference>
<reference evidence="4" key="1">
    <citation type="journal article" date="2014" name="Proc. Natl. Acad. Sci. U.S.A.">
        <title>Extensive sampling of basidiomycete genomes demonstrates inadequacy of the white-rot/brown-rot paradigm for wood decay fungi.</title>
        <authorList>
            <person name="Riley R."/>
            <person name="Salamov A.A."/>
            <person name="Brown D.W."/>
            <person name="Nagy L.G."/>
            <person name="Floudas D."/>
            <person name="Held B.W."/>
            <person name="Levasseur A."/>
            <person name="Lombard V."/>
            <person name="Morin E."/>
            <person name="Otillar R."/>
            <person name="Lindquist E.A."/>
            <person name="Sun H."/>
            <person name="LaButti K.M."/>
            <person name="Schmutz J."/>
            <person name="Jabbour D."/>
            <person name="Luo H."/>
            <person name="Baker S.E."/>
            <person name="Pisabarro A.G."/>
            <person name="Walton J.D."/>
            <person name="Blanchette R.A."/>
            <person name="Henrissat B."/>
            <person name="Martin F."/>
            <person name="Cullen D."/>
            <person name="Hibbett D.S."/>
            <person name="Grigoriev I.V."/>
        </authorList>
    </citation>
    <scope>NUCLEOTIDE SEQUENCE [LARGE SCALE GENOMIC DNA]</scope>
    <source>
        <strain evidence="4">FD-172 SS1</strain>
    </source>
</reference>
<dbReference type="GO" id="GO:0004222">
    <property type="term" value="F:metalloendopeptidase activity"/>
    <property type="evidence" value="ECO:0007669"/>
    <property type="project" value="InterPro"/>
</dbReference>
<dbReference type="HOGENOM" id="CLU_003703_12_1_1"/>
<dbReference type="InterPro" id="IPR012314">
    <property type="entry name" value="Pept_M12B_GON-ADAMTSs"/>
</dbReference>
<keyword evidence="1" id="KW-0479">Metal-binding</keyword>
<keyword evidence="4" id="KW-1185">Reference proteome</keyword>
<dbReference type="AlphaFoldDB" id="A0A067MW36"/>
<feature type="non-terminal residue" evidence="3">
    <location>
        <position position="367"/>
    </location>
</feature>
<dbReference type="OrthoDB" id="3192989at2759"/>
<evidence type="ECO:0000259" key="2">
    <source>
        <dbReference type="PROSITE" id="PS51046"/>
    </source>
</evidence>